<accession>A7NNR0</accession>
<feature type="transmembrane region" description="Helical" evidence="8">
    <location>
        <begin position="309"/>
        <end position="332"/>
    </location>
</feature>
<name>A7NNR0_ROSCS</name>
<dbReference type="GO" id="GO:0044874">
    <property type="term" value="P:lipoprotein localization to outer membrane"/>
    <property type="evidence" value="ECO:0007669"/>
    <property type="project" value="TreeGrafter"/>
</dbReference>
<gene>
    <name evidence="10" type="ordered locus">Rcas_3150</name>
</gene>
<feature type="domain" description="ABC3 transporter permease C-terminal" evidence="9">
    <location>
        <begin position="311"/>
        <end position="430"/>
    </location>
</feature>
<evidence type="ECO:0000256" key="6">
    <source>
        <dbReference type="ARBA" id="ARBA00023136"/>
    </source>
</evidence>
<protein>
    <recommendedName>
        <fullName evidence="9">ABC3 transporter permease C-terminal domain-containing protein</fullName>
    </recommendedName>
</protein>
<dbReference type="RefSeq" id="WP_012121628.1">
    <property type="nucleotide sequence ID" value="NC_009767.1"/>
</dbReference>
<proteinExistence type="inferred from homology"/>
<evidence type="ECO:0000256" key="8">
    <source>
        <dbReference type="SAM" id="Phobius"/>
    </source>
</evidence>
<evidence type="ECO:0000256" key="2">
    <source>
        <dbReference type="ARBA" id="ARBA00005236"/>
    </source>
</evidence>
<evidence type="ECO:0000313" key="10">
    <source>
        <dbReference type="EMBL" id="ABU59204.1"/>
    </source>
</evidence>
<feature type="transmembrane region" description="Helical" evidence="8">
    <location>
        <begin position="912"/>
        <end position="934"/>
    </location>
</feature>
<dbReference type="Pfam" id="PF02687">
    <property type="entry name" value="FtsX"/>
    <property type="match status" value="2"/>
</dbReference>
<evidence type="ECO:0000256" key="3">
    <source>
        <dbReference type="ARBA" id="ARBA00022475"/>
    </source>
</evidence>
<comment type="similarity">
    <text evidence="2">Belongs to the ABC-4 integral membrane protein family. LolC/E subfamily.</text>
</comment>
<keyword evidence="4 8" id="KW-0812">Transmembrane</keyword>
<dbReference type="OrthoDB" id="137458at2"/>
<keyword evidence="6 8" id="KW-0472">Membrane</keyword>
<evidence type="ECO:0000259" key="9">
    <source>
        <dbReference type="Pfam" id="PF02687"/>
    </source>
</evidence>
<dbReference type="InterPro" id="IPR051447">
    <property type="entry name" value="Lipoprotein-release_system"/>
</dbReference>
<keyword evidence="11" id="KW-1185">Reference proteome</keyword>
<dbReference type="InterPro" id="IPR003838">
    <property type="entry name" value="ABC3_permease_C"/>
</dbReference>
<feature type="domain" description="ABC3 transporter permease C-terminal" evidence="9">
    <location>
        <begin position="818"/>
        <end position="936"/>
    </location>
</feature>
<dbReference type="HOGENOM" id="CLU_011926_0_0_0"/>
<evidence type="ECO:0000256" key="7">
    <source>
        <dbReference type="SAM" id="MobiDB-lite"/>
    </source>
</evidence>
<feature type="transmembrane region" description="Helical" evidence="8">
    <location>
        <begin position="487"/>
        <end position="507"/>
    </location>
</feature>
<reference evidence="10 11" key="1">
    <citation type="submission" date="2007-08" db="EMBL/GenBank/DDBJ databases">
        <title>Complete sequence of Roseiflexus castenholzii DSM 13941.</title>
        <authorList>
            <consortium name="US DOE Joint Genome Institute"/>
            <person name="Copeland A."/>
            <person name="Lucas S."/>
            <person name="Lapidus A."/>
            <person name="Barry K."/>
            <person name="Glavina del Rio T."/>
            <person name="Dalin E."/>
            <person name="Tice H."/>
            <person name="Pitluck S."/>
            <person name="Thompson L.S."/>
            <person name="Brettin T."/>
            <person name="Bruce D."/>
            <person name="Detter J.C."/>
            <person name="Han C."/>
            <person name="Tapia R."/>
            <person name="Schmutz J."/>
            <person name="Larimer F."/>
            <person name="Land M."/>
            <person name="Hauser L."/>
            <person name="Kyrpides N."/>
            <person name="Mikhailova N."/>
            <person name="Bryant D.A."/>
            <person name="Hanada S."/>
            <person name="Tsukatani Y."/>
            <person name="Richardson P."/>
        </authorList>
    </citation>
    <scope>NUCLEOTIDE SEQUENCE [LARGE SCALE GENOMIC DNA]</scope>
    <source>
        <strain evidence="11">DSM 13941 / HLO8</strain>
    </source>
</reference>
<feature type="region of interest" description="Disordered" evidence="7">
    <location>
        <begin position="587"/>
        <end position="606"/>
    </location>
</feature>
<dbReference type="PANTHER" id="PTHR30489">
    <property type="entry name" value="LIPOPROTEIN-RELEASING SYSTEM TRANSMEMBRANE PROTEIN LOLE"/>
    <property type="match status" value="1"/>
</dbReference>
<feature type="transmembrane region" description="Helical" evidence="8">
    <location>
        <begin position="407"/>
        <end position="427"/>
    </location>
</feature>
<feature type="transmembrane region" description="Helical" evidence="8">
    <location>
        <begin position="353"/>
        <end position="379"/>
    </location>
</feature>
<dbReference type="EMBL" id="CP000804">
    <property type="protein sequence ID" value="ABU59204.1"/>
    <property type="molecule type" value="Genomic_DNA"/>
</dbReference>
<evidence type="ECO:0000256" key="1">
    <source>
        <dbReference type="ARBA" id="ARBA00004651"/>
    </source>
</evidence>
<comment type="subcellular location">
    <subcellularLocation>
        <location evidence="1">Cell membrane</location>
        <topology evidence="1">Multi-pass membrane protein</topology>
    </subcellularLocation>
</comment>
<dbReference type="eggNOG" id="COG0577">
    <property type="taxonomic scope" value="Bacteria"/>
</dbReference>
<feature type="transmembrane region" description="Helical" evidence="8">
    <location>
        <begin position="808"/>
        <end position="833"/>
    </location>
</feature>
<feature type="transmembrane region" description="Helical" evidence="8">
    <location>
        <begin position="448"/>
        <end position="467"/>
    </location>
</feature>
<evidence type="ECO:0000313" key="11">
    <source>
        <dbReference type="Proteomes" id="UP000000263"/>
    </source>
</evidence>
<sequence>MRRMVALISVLTAALKRLRANLGLALCAWLAAVIAVALAAAVPAYAEAASLRLLQDEIRQQEQRQGRSPFALLLRYIGAWNTPLEWERVAPADDYLRHESIPGLDLPITSFARHVRTAPLRIFLAADGDAVFLKNAPLGFISGLDDRMHIVDGQMPTSSADDAMLAVMIARAFADETGVNVGDTLSIIAPGTRPATLQARVAAIWAPVNRSDPAWFFPPDTLNDLILVPEASFTDPVAGTLRNEVDQALWFVRLSGEGVTGAQVSPLLSRVESVRARVNSLIPGLRLEQGPAEALRRYQDRVASLTTQLFVFSAPILALTLYFATLVAALLVRRQSSEIALMKSRGVRSAQILGMYLVEWVIIGGVALAAGLPLGLAFASVMSRVRSFLEVDLSGAGVPLSPGAQSLTFALVVLVITVGASLTPAFVATRRTLVDEQQQAARAARPPLWQRAYLDLLLLIPAAYGVYQLQIGGGLFQGNADPFSNPLLVLTPALLCFALGLLALRLIPLILEGLARLAALPAWIAPLVTLRALARQTDNYRGALLLLILTLSLATYSATMADTLDGAMRTELTYQVGAMTQLFETGESAGQARPGQPGSPPQQPRPDIREEARFLFVPVSEHLQAPGVQAAARVGRYEAFVSVGAGSRQAQVIGIDRTDFPKVITRFDRAWGGGESLGGLMNLLARYPNGALVSRDLLGDGLRIGDALPATLRLYGDQREVRFRIVAAIDLWPGVYPQDGPIIVANLNYIFDEMGGQYPYDVWITRNQAVPIDEVVAGVRGQGIPVIDVLDVATLIAREQSRPQRQGLFGVLTIGFLTAGVLTLLGFLVAGFITARRRAIELGMLRALGLSESGVAAALLLEQLLLIGAGLAAGSGIGALAALLIVPFMQVGVGPYPGVPAYPPRLAWESMAGIYAAFGATLTLSLLALGASLARVRLFQAVKLGDAN</sequence>
<dbReference type="KEGG" id="rca:Rcas_3150"/>
<organism evidence="10 11">
    <name type="scientific">Roseiflexus castenholzii (strain DSM 13941 / HLO8)</name>
    <dbReference type="NCBI Taxonomy" id="383372"/>
    <lineage>
        <taxon>Bacteria</taxon>
        <taxon>Bacillati</taxon>
        <taxon>Chloroflexota</taxon>
        <taxon>Chloroflexia</taxon>
        <taxon>Chloroflexales</taxon>
        <taxon>Roseiflexineae</taxon>
        <taxon>Roseiflexaceae</taxon>
        <taxon>Roseiflexus</taxon>
    </lineage>
</organism>
<feature type="transmembrane region" description="Helical" evidence="8">
    <location>
        <begin position="868"/>
        <end position="892"/>
    </location>
</feature>
<feature type="transmembrane region" description="Helical" evidence="8">
    <location>
        <begin position="540"/>
        <end position="559"/>
    </location>
</feature>
<dbReference type="GO" id="GO:0098797">
    <property type="term" value="C:plasma membrane protein complex"/>
    <property type="evidence" value="ECO:0007669"/>
    <property type="project" value="TreeGrafter"/>
</dbReference>
<evidence type="ECO:0000256" key="5">
    <source>
        <dbReference type="ARBA" id="ARBA00022989"/>
    </source>
</evidence>
<keyword evidence="5 8" id="KW-1133">Transmembrane helix</keyword>
<evidence type="ECO:0000256" key="4">
    <source>
        <dbReference type="ARBA" id="ARBA00022692"/>
    </source>
</evidence>
<dbReference type="AlphaFoldDB" id="A7NNR0"/>
<dbReference type="STRING" id="383372.Rcas_3150"/>
<dbReference type="Proteomes" id="UP000000263">
    <property type="component" value="Chromosome"/>
</dbReference>
<keyword evidence="3" id="KW-1003">Cell membrane</keyword>
<dbReference type="PANTHER" id="PTHR30489:SF0">
    <property type="entry name" value="LIPOPROTEIN-RELEASING SYSTEM TRANSMEMBRANE PROTEIN LOLE"/>
    <property type="match status" value="1"/>
</dbReference>